<dbReference type="EMBL" id="WFKK01000010">
    <property type="protein sequence ID" value="KAB7889777.1"/>
    <property type="molecule type" value="Genomic_DNA"/>
</dbReference>
<evidence type="ECO:0000313" key="1">
    <source>
        <dbReference type="EMBL" id="KAB7889777.1"/>
    </source>
</evidence>
<dbReference type="AlphaFoldDB" id="A0A6L4WU63"/>
<protein>
    <recommendedName>
        <fullName evidence="3">Capsular biosynthesis protein</fullName>
    </recommendedName>
</protein>
<accession>A0A6L4WU63</accession>
<gene>
    <name evidence="1" type="ORF">GBG19_05190</name>
</gene>
<evidence type="ECO:0000313" key="2">
    <source>
        <dbReference type="Proteomes" id="UP000472839"/>
    </source>
</evidence>
<evidence type="ECO:0008006" key="3">
    <source>
        <dbReference type="Google" id="ProtNLM"/>
    </source>
</evidence>
<dbReference type="Proteomes" id="UP000472839">
    <property type="component" value="Unassembled WGS sequence"/>
</dbReference>
<proteinExistence type="predicted"/>
<sequence length="489" mass="57883">MKNSLLSGFQISYINEIIKQCDFLTVKSAIYIEDGENRPDLELLFDRNELRAGNVIEDKLYFHYDSDVVLKVQPYLLNALTLFDRYDVNNSISSTERLRIIYLNVAFWIDYINQEKIELILSREIPHFPHEYCLYIASKVLGVKILMFDYVEHLKRTLCIESIEDRFIASKDVLQDLILKSEKLLRVLKSSYDEVLQNSKVPTISTFKTKWSFVSWCKYFTRDILSVLKYRFSRSPISILLDKKQYLLREKPFHYKVRFFFHKLRYKVFLYELFYISKSKSFNIDNFKDNKLVVFYANYQPERTTNPDGGVYFDILNVLSLLKNLLPNEYKIIYKEHPHTFSPPYKDLFRGALFRSKEYYQKIIDMGVELVPTSFNTYKLIELSDFSASINGTVLIESIVNKTNAIMFGNGWIESLPGVYKIKNRQDLINLLNQEQVSEINEKDVVKKFADVYSDSIEHLNLLKDWRSFNTIHFEVEQLLKYVKDKSGK</sequence>
<comment type="caution">
    <text evidence="1">The sequence shown here is derived from an EMBL/GenBank/DDBJ whole genome shotgun (WGS) entry which is preliminary data.</text>
</comment>
<organism evidence="1 2">
    <name type="scientific">Poseidonibacter ostreae</name>
    <dbReference type="NCBI Taxonomy" id="2654171"/>
    <lineage>
        <taxon>Bacteria</taxon>
        <taxon>Pseudomonadati</taxon>
        <taxon>Campylobacterota</taxon>
        <taxon>Epsilonproteobacteria</taxon>
        <taxon>Campylobacterales</taxon>
        <taxon>Arcobacteraceae</taxon>
        <taxon>Poseidonibacter</taxon>
    </lineage>
</organism>
<name>A0A6L4WU63_9BACT</name>
<dbReference type="RefSeq" id="WP_152279681.1">
    <property type="nucleotide sequence ID" value="NZ_WFKK01000010.1"/>
</dbReference>
<reference evidence="1 2" key="1">
    <citation type="submission" date="2019-10" db="EMBL/GenBank/DDBJ databases">
        <title>Poseidonibacter ostreae sp. nov., isolated from the gut of the Ostrea denselamellosa.</title>
        <authorList>
            <person name="Choi A."/>
        </authorList>
    </citation>
    <scope>NUCLEOTIDE SEQUENCE [LARGE SCALE GENOMIC DNA]</scope>
    <source>
        <strain evidence="1 2">SJOD-M-33</strain>
    </source>
</reference>